<evidence type="ECO:0000256" key="8">
    <source>
        <dbReference type="ARBA" id="ARBA00023242"/>
    </source>
</evidence>
<keyword evidence="5 9" id="KW-0805">Transcription regulation</keyword>
<dbReference type="GO" id="GO:0006289">
    <property type="term" value="P:nucleotide-excision repair"/>
    <property type="evidence" value="ECO:0007669"/>
    <property type="project" value="InterPro"/>
</dbReference>
<keyword evidence="7 9" id="KW-0234">DNA repair</keyword>
<keyword evidence="4 9" id="KW-0227">DNA damage</keyword>
<dbReference type="Pfam" id="PF03849">
    <property type="entry name" value="Tfb2"/>
    <property type="match status" value="1"/>
</dbReference>
<dbReference type="Gene3D" id="3.30.70.2610">
    <property type="match status" value="1"/>
</dbReference>
<evidence type="ECO:0000313" key="12">
    <source>
        <dbReference type="Proteomes" id="UP000799776"/>
    </source>
</evidence>
<gene>
    <name evidence="11" type="ORF">K490DRAFT_75472</name>
</gene>
<feature type="domain" description="Transcription factor Tfb2 C-terminal" evidence="10">
    <location>
        <begin position="408"/>
        <end position="473"/>
    </location>
</feature>
<comment type="function">
    <text evidence="9">Component of the general transcription and DNA repair factor IIH (TFIIH) core complex which is involved in general and transcription-coupled nucleotide excision repair (NER) of damaged DNA.</text>
</comment>
<comment type="similarity">
    <text evidence="3 9">Belongs to the TFB2 family.</text>
</comment>
<dbReference type="GO" id="GO:0003690">
    <property type="term" value="F:double-stranded DNA binding"/>
    <property type="evidence" value="ECO:0007669"/>
    <property type="project" value="TreeGrafter"/>
</dbReference>
<dbReference type="PANTHER" id="PTHR13152">
    <property type="entry name" value="TFIIH, POLYPEPTIDE 4"/>
    <property type="match status" value="1"/>
</dbReference>
<comment type="caution">
    <text evidence="11">The sequence shown here is derived from an EMBL/GenBank/DDBJ whole genome shotgun (WGS) entry which is preliminary data.</text>
</comment>
<evidence type="ECO:0000256" key="1">
    <source>
        <dbReference type="ARBA" id="ARBA00002817"/>
    </source>
</evidence>
<accession>A0A9P4LSY0</accession>
<comment type="function">
    <text evidence="1">Component of the general transcription and DNA repair factor IIH (TFIIH) core complex, which is involved in general and transcription-coupled nucleotide excision repair (NER) of damaged DNA and, when complexed to TFIIK, in RNA transcription by RNA polymerase II. In NER, TFIIH acts by opening DNA around the lesion to allow the excision of the damaged oligonucleotide and its replacement by a new DNA fragment. In transcription, TFIIH has an essential role in transcription initiation. When the pre-initiation complex (PIC) has been established, TFIIH is required for promoter opening and promoter escape. Phosphorylation of the C-terminal tail (CTD) of the largest subunit of RNA polymerase II by the kinase module TFIIK controls the initiation of transcription.</text>
</comment>
<dbReference type="AlphaFoldDB" id="A0A9P4LSY0"/>
<dbReference type="GO" id="GO:0000439">
    <property type="term" value="C:transcription factor TFIIH core complex"/>
    <property type="evidence" value="ECO:0007669"/>
    <property type="project" value="InterPro"/>
</dbReference>
<dbReference type="OrthoDB" id="364513at2759"/>
<dbReference type="Proteomes" id="UP000799776">
    <property type="component" value="Unassembled WGS sequence"/>
</dbReference>
<name>A0A9P4LSY0_9PEZI</name>
<evidence type="ECO:0000256" key="2">
    <source>
        <dbReference type="ARBA" id="ARBA00004123"/>
    </source>
</evidence>
<evidence type="ECO:0000256" key="4">
    <source>
        <dbReference type="ARBA" id="ARBA00022763"/>
    </source>
</evidence>
<comment type="subcellular location">
    <subcellularLocation>
        <location evidence="2 9">Nucleus</location>
    </subcellularLocation>
</comment>
<organism evidence="11 12">
    <name type="scientific">Saccharata proteae CBS 121410</name>
    <dbReference type="NCBI Taxonomy" id="1314787"/>
    <lineage>
        <taxon>Eukaryota</taxon>
        <taxon>Fungi</taxon>
        <taxon>Dikarya</taxon>
        <taxon>Ascomycota</taxon>
        <taxon>Pezizomycotina</taxon>
        <taxon>Dothideomycetes</taxon>
        <taxon>Dothideomycetes incertae sedis</taxon>
        <taxon>Botryosphaeriales</taxon>
        <taxon>Saccharataceae</taxon>
        <taxon>Saccharata</taxon>
    </lineage>
</organism>
<keyword evidence="6 9" id="KW-0804">Transcription</keyword>
<evidence type="ECO:0000256" key="3">
    <source>
        <dbReference type="ARBA" id="ARBA00007132"/>
    </source>
</evidence>
<evidence type="ECO:0000259" key="10">
    <source>
        <dbReference type="Pfam" id="PF18307"/>
    </source>
</evidence>
<keyword evidence="12" id="KW-1185">Reference proteome</keyword>
<dbReference type="PANTHER" id="PTHR13152:SF0">
    <property type="entry name" value="GENERAL TRANSCRIPTION FACTOR IIH SUBUNIT 4"/>
    <property type="match status" value="1"/>
</dbReference>
<dbReference type="NCBIfam" id="TIGR00625">
    <property type="entry name" value="tfb2"/>
    <property type="match status" value="1"/>
</dbReference>
<sequence>MSASASTQALEYLEGQQGTTHRRLYQQPSTVLAVFRRMLPHLAKSIVMAMLYMNGPFPISDLDVWVTPQSKPDKDKALAVLESLHIIIQDRETPNLPAYRLSAGFQNSLRQALTGGGNHKSFGVPCNTSDREKKTVGFLDSYARKQWEAILYYMVGSTGSGLTGRQDISHGTKTLLNLGRFVEMKRGRPEITTTGFSFLLQEVNGQVWSLLIVYLEQAGGLNMDSVDVLSFLFMLGSLELGQDYSTANLSPTQQHMLEDLSDFGLVYRSTPTSTRFYPTRLATTLTSDAPALISTSALSAAPTSLPNAGPTTASKGYIIVETNYRIYAYTTSELQIAVLALFARLTIRFPNLVAGKLTKRSIQRAISHGITADQIVRYLDTYAHPQMQRSSHGNSANAGAVLPPTVVDQIRLWQIEGDRMTATDGFLMKDFKDFNEFTDIRDYADAIGVLAWASEAKRLIFLTRVEQISQFVKNRNKK</sequence>
<dbReference type="Pfam" id="PF18307">
    <property type="entry name" value="Tfb2_C"/>
    <property type="match status" value="1"/>
</dbReference>
<proteinExistence type="inferred from homology"/>
<evidence type="ECO:0000256" key="7">
    <source>
        <dbReference type="ARBA" id="ARBA00023204"/>
    </source>
</evidence>
<dbReference type="GO" id="GO:0001671">
    <property type="term" value="F:ATPase activator activity"/>
    <property type="evidence" value="ECO:0007669"/>
    <property type="project" value="InterPro"/>
</dbReference>
<dbReference type="InterPro" id="IPR040662">
    <property type="entry name" value="Tfb2_C"/>
</dbReference>
<evidence type="ECO:0000313" key="11">
    <source>
        <dbReference type="EMBL" id="KAF2084990.1"/>
    </source>
</evidence>
<keyword evidence="8 9" id="KW-0539">Nucleus</keyword>
<evidence type="ECO:0000256" key="5">
    <source>
        <dbReference type="ARBA" id="ARBA00023015"/>
    </source>
</evidence>
<dbReference type="GO" id="GO:0005675">
    <property type="term" value="C:transcription factor TFIIH holo complex"/>
    <property type="evidence" value="ECO:0007669"/>
    <property type="project" value="TreeGrafter"/>
</dbReference>
<evidence type="ECO:0000256" key="6">
    <source>
        <dbReference type="ARBA" id="ARBA00023163"/>
    </source>
</evidence>
<reference evidence="11" key="1">
    <citation type="journal article" date="2020" name="Stud. Mycol.">
        <title>101 Dothideomycetes genomes: a test case for predicting lifestyles and emergence of pathogens.</title>
        <authorList>
            <person name="Haridas S."/>
            <person name="Albert R."/>
            <person name="Binder M."/>
            <person name="Bloem J."/>
            <person name="Labutti K."/>
            <person name="Salamov A."/>
            <person name="Andreopoulos B."/>
            <person name="Baker S."/>
            <person name="Barry K."/>
            <person name="Bills G."/>
            <person name="Bluhm B."/>
            <person name="Cannon C."/>
            <person name="Castanera R."/>
            <person name="Culley D."/>
            <person name="Daum C."/>
            <person name="Ezra D."/>
            <person name="Gonzalez J."/>
            <person name="Henrissat B."/>
            <person name="Kuo A."/>
            <person name="Liang C."/>
            <person name="Lipzen A."/>
            <person name="Lutzoni F."/>
            <person name="Magnuson J."/>
            <person name="Mondo S."/>
            <person name="Nolan M."/>
            <person name="Ohm R."/>
            <person name="Pangilinan J."/>
            <person name="Park H.-J."/>
            <person name="Ramirez L."/>
            <person name="Alfaro M."/>
            <person name="Sun H."/>
            <person name="Tritt A."/>
            <person name="Yoshinaga Y."/>
            <person name="Zwiers L.-H."/>
            <person name="Turgeon B."/>
            <person name="Goodwin S."/>
            <person name="Spatafora J."/>
            <person name="Crous P."/>
            <person name="Grigoriev I."/>
        </authorList>
    </citation>
    <scope>NUCLEOTIDE SEQUENCE</scope>
    <source>
        <strain evidence="11">CBS 121410</strain>
    </source>
</reference>
<dbReference type="InterPro" id="IPR004598">
    <property type="entry name" value="TFIIH_p52/Tfb2"/>
</dbReference>
<dbReference type="EMBL" id="ML978735">
    <property type="protein sequence ID" value="KAF2084990.1"/>
    <property type="molecule type" value="Genomic_DNA"/>
</dbReference>
<protein>
    <recommendedName>
        <fullName evidence="9">RNA polymerase II transcription factor B subunit 2</fullName>
    </recommendedName>
</protein>
<evidence type="ECO:0000256" key="9">
    <source>
        <dbReference type="RuleBase" id="RU364024"/>
    </source>
</evidence>